<keyword evidence="2" id="KW-0812">Transmembrane</keyword>
<proteinExistence type="predicted"/>
<sequence>MATPFARTHNALARETPRLALLALAVAAALLAVWLLWFTLASVTLYEVSTSARLEVGTVPRAVSPAQSGRMIATRLSIGRRVTAGDVLVSLDAEPQRLRLAEAERRMLDYPRRLASLDREMALLGDADSADRSSAAAATRAARARATEADAASRLAADIARRHVEDSEAGGVSQADAIRARADARRAAAVRDALAEDARRIATEAQSRGGRNSARREELERMRLALADDQASTTALATQLRIDIAGRVVRAPVSGIVADVQAVAPGAIVVAGQRLATILPAGDLIVVAAFDPANGLGRIRPGQRATLRLAGYPWTEYGVVPARVERVAGELRDGRMRVELSAARGAIRGVALAHGLAGSVEVAVEHVSPARLLMRTAGGALR</sequence>
<keyword evidence="3" id="KW-1133">Transmembrane helix</keyword>
<dbReference type="GO" id="GO:0016020">
    <property type="term" value="C:membrane"/>
    <property type="evidence" value="ECO:0007669"/>
    <property type="project" value="UniProtKB-SubCell"/>
</dbReference>
<dbReference type="RefSeq" id="WP_107932913.1">
    <property type="nucleotide sequence ID" value="NZ_PZZN01000003.1"/>
</dbReference>
<name>A0A2T4YLS5_9SPHN</name>
<evidence type="ECO:0000256" key="3">
    <source>
        <dbReference type="ARBA" id="ARBA00022989"/>
    </source>
</evidence>
<dbReference type="PRINTS" id="PR01490">
    <property type="entry name" value="RTXTOXIND"/>
</dbReference>
<evidence type="ECO:0000256" key="4">
    <source>
        <dbReference type="ARBA" id="ARBA00023136"/>
    </source>
</evidence>
<dbReference type="InterPro" id="IPR050739">
    <property type="entry name" value="MFP"/>
</dbReference>
<organism evidence="5 6">
    <name type="scientific">Sphingomonas aerolata</name>
    <dbReference type="NCBI Taxonomy" id="185951"/>
    <lineage>
        <taxon>Bacteria</taxon>
        <taxon>Pseudomonadati</taxon>
        <taxon>Pseudomonadota</taxon>
        <taxon>Alphaproteobacteria</taxon>
        <taxon>Sphingomonadales</taxon>
        <taxon>Sphingomonadaceae</taxon>
        <taxon>Sphingomonas</taxon>
    </lineage>
</organism>
<dbReference type="Gene3D" id="2.40.50.100">
    <property type="match status" value="1"/>
</dbReference>
<evidence type="ECO:0000313" key="6">
    <source>
        <dbReference type="Proteomes" id="UP000240996"/>
    </source>
</evidence>
<dbReference type="AlphaFoldDB" id="A0A2T4YLS5"/>
<comment type="subcellular location">
    <subcellularLocation>
        <location evidence="1">Membrane</location>
        <topology evidence="1">Single-pass membrane protein</topology>
    </subcellularLocation>
</comment>
<evidence type="ECO:0000256" key="2">
    <source>
        <dbReference type="ARBA" id="ARBA00022692"/>
    </source>
</evidence>
<keyword evidence="4" id="KW-0472">Membrane</keyword>
<dbReference type="PANTHER" id="PTHR30386:SF26">
    <property type="entry name" value="TRANSPORT PROTEIN COMB"/>
    <property type="match status" value="1"/>
</dbReference>
<dbReference type="EMBL" id="PZZN01000003">
    <property type="protein sequence ID" value="PTM44357.1"/>
    <property type="molecule type" value="Genomic_DNA"/>
</dbReference>
<evidence type="ECO:0000256" key="1">
    <source>
        <dbReference type="ARBA" id="ARBA00004167"/>
    </source>
</evidence>
<gene>
    <name evidence="5" type="ORF">C8J24_2559</name>
</gene>
<evidence type="ECO:0000313" key="5">
    <source>
        <dbReference type="EMBL" id="PTM44357.1"/>
    </source>
</evidence>
<dbReference type="PANTHER" id="PTHR30386">
    <property type="entry name" value="MEMBRANE FUSION SUBUNIT OF EMRAB-TOLC MULTIDRUG EFFLUX PUMP"/>
    <property type="match status" value="1"/>
</dbReference>
<comment type="caution">
    <text evidence="5">The sequence shown here is derived from an EMBL/GenBank/DDBJ whole genome shotgun (WGS) entry which is preliminary data.</text>
</comment>
<accession>A0A2T4YLS5</accession>
<dbReference type="Proteomes" id="UP000240996">
    <property type="component" value="Unassembled WGS sequence"/>
</dbReference>
<protein>
    <submittedName>
        <fullName evidence="5">Membrane fusion protein (Multidrug efflux system)</fullName>
    </submittedName>
</protein>
<reference evidence="5 6" key="1">
    <citation type="submission" date="2018-04" db="EMBL/GenBank/DDBJ databases">
        <title>Genomic Encyclopedia of Type Strains, Phase III (KMG-III): the genomes of soil and plant-associated and newly described type strains.</title>
        <authorList>
            <person name="Whitman W."/>
        </authorList>
    </citation>
    <scope>NUCLEOTIDE SEQUENCE [LARGE SCALE GENOMIC DNA]</scope>
    <source>
        <strain evidence="5 6">NW12</strain>
    </source>
</reference>
<keyword evidence="6" id="KW-1185">Reference proteome</keyword>